<reference evidence="3 4" key="1">
    <citation type="journal article" date="2009" name="Stand. Genomic Sci.">
        <title>Complete genome sequence of Catenulispora acidiphila type strain (ID 139908).</title>
        <authorList>
            <person name="Copeland A."/>
            <person name="Lapidus A."/>
            <person name="Glavina Del Rio T."/>
            <person name="Nolan M."/>
            <person name="Lucas S."/>
            <person name="Chen F."/>
            <person name="Tice H."/>
            <person name="Cheng J.F."/>
            <person name="Bruce D."/>
            <person name="Goodwin L."/>
            <person name="Pitluck S."/>
            <person name="Mikhailova N."/>
            <person name="Pati A."/>
            <person name="Ivanova N."/>
            <person name="Mavromatis K."/>
            <person name="Chen A."/>
            <person name="Palaniappan K."/>
            <person name="Chain P."/>
            <person name="Land M."/>
            <person name="Hauser L."/>
            <person name="Chang Y.J."/>
            <person name="Jeffries C.D."/>
            <person name="Chertkov O."/>
            <person name="Brettin T."/>
            <person name="Detter J.C."/>
            <person name="Han C."/>
            <person name="Ali Z."/>
            <person name="Tindall B.J."/>
            <person name="Goker M."/>
            <person name="Bristow J."/>
            <person name="Eisen J.A."/>
            <person name="Markowitz V."/>
            <person name="Hugenholtz P."/>
            <person name="Kyrpides N.C."/>
            <person name="Klenk H.P."/>
        </authorList>
    </citation>
    <scope>NUCLEOTIDE SEQUENCE [LARGE SCALE GENOMIC DNA]</scope>
    <source>
        <strain evidence="4">DSM 44928 / JCM 14897 / NBRC 102108 / NRRL B-24433 / ID139908</strain>
    </source>
</reference>
<dbReference type="InterPro" id="IPR050039">
    <property type="entry name" value="MAB_1171c-like"/>
</dbReference>
<protein>
    <recommendedName>
        <fullName evidence="2">DUF6545 domain-containing protein</fullName>
    </recommendedName>
</protein>
<dbReference type="Pfam" id="PF20182">
    <property type="entry name" value="DUF6545"/>
    <property type="match status" value="1"/>
</dbReference>
<sequence precursor="true">MSDLAAYLAAVVLVALAAWAIAIERPGARHPIRWAGLAFVLCEGCSMALLAPGTVALSDTGADGLSVIALGDTVRTAALSFLMLLACLVNPRPARRRSPAVQAVLAVWLQVAMVLLFIAARPTLQTDGTLTAGPAGRWPLAVRVALFAAYAIWSLIELFVAVLPQARLAATGPLRWGGRLVLAAVCVGVVWTLWSYDDIVHVLRYGSVDGSEDTVSNALGAVCATLVATGSLIGKWSVTFQAAARWLRLCRCYLVMGPLWSALRTAMPQIAFPEGGRPLLAGWPAGIEFALYRRVIEIHDGRLVLRAYHHPEVASWLEQAGPSEVDTPRGVVSRRADAKTIPADADADAALVEAATIAAALENMRRGRRFTATATAEATSRKASTVSVDVIPTDLDAEVQWLSRVAWAFRRSPMIPVLLERLRAEEG</sequence>
<dbReference type="OrthoDB" id="3685619at2"/>
<feature type="transmembrane region" description="Helical" evidence="1">
    <location>
        <begin position="35"/>
        <end position="55"/>
    </location>
</feature>
<feature type="transmembrane region" description="Helical" evidence="1">
    <location>
        <begin position="67"/>
        <end position="88"/>
    </location>
</feature>
<accession>C7Q6D7</accession>
<keyword evidence="1" id="KW-1133">Transmembrane helix</keyword>
<feature type="domain" description="DUF6545" evidence="2">
    <location>
        <begin position="245"/>
        <end position="410"/>
    </location>
</feature>
<feature type="transmembrane region" description="Helical" evidence="1">
    <location>
        <begin position="214"/>
        <end position="234"/>
    </location>
</feature>
<evidence type="ECO:0000259" key="2">
    <source>
        <dbReference type="Pfam" id="PF20182"/>
    </source>
</evidence>
<dbReference type="STRING" id="479433.Caci_3236"/>
<organism evidence="3 4">
    <name type="scientific">Catenulispora acidiphila (strain DSM 44928 / JCM 14897 / NBRC 102108 / NRRL B-24433 / ID139908)</name>
    <dbReference type="NCBI Taxonomy" id="479433"/>
    <lineage>
        <taxon>Bacteria</taxon>
        <taxon>Bacillati</taxon>
        <taxon>Actinomycetota</taxon>
        <taxon>Actinomycetes</taxon>
        <taxon>Catenulisporales</taxon>
        <taxon>Catenulisporaceae</taxon>
        <taxon>Catenulispora</taxon>
    </lineage>
</organism>
<dbReference type="AlphaFoldDB" id="C7Q6D7"/>
<dbReference type="NCBIfam" id="NF042915">
    <property type="entry name" value="MAB_1171c_fam"/>
    <property type="match status" value="1"/>
</dbReference>
<feature type="transmembrane region" description="Helical" evidence="1">
    <location>
        <begin position="176"/>
        <end position="194"/>
    </location>
</feature>
<keyword evidence="1" id="KW-0812">Transmembrane</keyword>
<evidence type="ECO:0000313" key="3">
    <source>
        <dbReference type="EMBL" id="ACU72143.1"/>
    </source>
</evidence>
<name>C7Q6D7_CATAD</name>
<dbReference type="HOGENOM" id="CLU_042795_1_0_11"/>
<dbReference type="InterPro" id="IPR046675">
    <property type="entry name" value="DUF6545"/>
</dbReference>
<dbReference type="Proteomes" id="UP000000851">
    <property type="component" value="Chromosome"/>
</dbReference>
<proteinExistence type="predicted"/>
<keyword evidence="1" id="KW-0472">Membrane</keyword>
<keyword evidence="4" id="KW-1185">Reference proteome</keyword>
<dbReference type="EMBL" id="CP001700">
    <property type="protein sequence ID" value="ACU72143.1"/>
    <property type="molecule type" value="Genomic_DNA"/>
</dbReference>
<dbReference type="KEGG" id="cai:Caci_3236"/>
<gene>
    <name evidence="3" type="ordered locus">Caci_3236</name>
</gene>
<dbReference type="eggNOG" id="ENOG5033IXZ">
    <property type="taxonomic scope" value="Bacteria"/>
</dbReference>
<evidence type="ECO:0000313" key="4">
    <source>
        <dbReference type="Proteomes" id="UP000000851"/>
    </source>
</evidence>
<dbReference type="InParanoid" id="C7Q6D7"/>
<evidence type="ECO:0000256" key="1">
    <source>
        <dbReference type="SAM" id="Phobius"/>
    </source>
</evidence>
<feature type="transmembrane region" description="Helical" evidence="1">
    <location>
        <begin position="100"/>
        <end position="120"/>
    </location>
</feature>
<feature type="transmembrane region" description="Helical" evidence="1">
    <location>
        <begin position="140"/>
        <end position="164"/>
    </location>
</feature>
<feature type="transmembrane region" description="Helical" evidence="1">
    <location>
        <begin position="6"/>
        <end position="23"/>
    </location>
</feature>
<dbReference type="RefSeq" id="WP_012787436.1">
    <property type="nucleotide sequence ID" value="NC_013131.1"/>
</dbReference>